<name>A0A845D9N4_9BACT</name>
<gene>
    <name evidence="2" type="ORF">F4X82_00970</name>
</gene>
<evidence type="ECO:0000256" key="1">
    <source>
        <dbReference type="SAM" id="MobiDB-lite"/>
    </source>
</evidence>
<accession>A0A845D9N4</accession>
<sequence length="263" mass="30325">MATKDYPALSREPLRVHHRAVVGLSDKNLRGQEMMDEFLIGSFWRRIFDGVKEPLFECYDEYMTLDLVVLTPQEVGLHTDNRISLSSFFSHVVRTFPELELVKPEVAFRVQRDYDLEIGEAHYFAIPQPGVIMRDYDLGTREIGFGLSHGGLRLMGVPHLQKENAVYRILQPVPRYDIHWTRHDVRWVFALKAQVDMGATPTDENIRESSHQSSGNTGVSYDARSHYQTAQNGDGLIFDDKSTEEQMDRDLDDALSFLKRVHR</sequence>
<dbReference type="EMBL" id="VXOY01000010">
    <property type="protein sequence ID" value="MYE38077.1"/>
    <property type="molecule type" value="Genomic_DNA"/>
</dbReference>
<dbReference type="AlphaFoldDB" id="A0A845D9N4"/>
<proteinExistence type="predicted"/>
<evidence type="ECO:0000313" key="3">
    <source>
        <dbReference type="Proteomes" id="UP000449092"/>
    </source>
</evidence>
<protein>
    <submittedName>
        <fullName evidence="2">Uncharacterized protein</fullName>
    </submittedName>
</protein>
<reference evidence="2 3" key="1">
    <citation type="submission" date="2019-09" db="EMBL/GenBank/DDBJ databases">
        <title>Characterisation of the sponge microbiome using genome-centric metagenomics.</title>
        <authorList>
            <person name="Engelberts J.P."/>
            <person name="Robbins S.J."/>
            <person name="De Goeij J.M."/>
            <person name="Aranda M."/>
            <person name="Bell S.C."/>
            <person name="Webster N.S."/>
        </authorList>
    </citation>
    <scope>NUCLEOTIDE SEQUENCE [LARGE SCALE GENOMIC DNA]</scope>
    <source>
        <strain evidence="2">SB0662_bin_43</strain>
    </source>
</reference>
<dbReference type="Proteomes" id="UP000449092">
    <property type="component" value="Unassembled WGS sequence"/>
</dbReference>
<comment type="caution">
    <text evidence="2">The sequence shown here is derived from an EMBL/GenBank/DDBJ whole genome shotgun (WGS) entry which is preliminary data.</text>
</comment>
<evidence type="ECO:0000313" key="2">
    <source>
        <dbReference type="EMBL" id="MYE38077.1"/>
    </source>
</evidence>
<feature type="region of interest" description="Disordered" evidence="1">
    <location>
        <begin position="201"/>
        <end position="221"/>
    </location>
</feature>
<organism evidence="2 3">
    <name type="scientific">Candidatus Spechtbacteria bacterium SB0662_bin_43</name>
    <dbReference type="NCBI Taxonomy" id="2604897"/>
    <lineage>
        <taxon>Bacteria</taxon>
        <taxon>Candidatus Spechtiibacteriota</taxon>
    </lineage>
</organism>